<dbReference type="Gene3D" id="3.40.50.720">
    <property type="entry name" value="NAD(P)-binding Rossmann-like Domain"/>
    <property type="match status" value="1"/>
</dbReference>
<feature type="domain" description="Pyrroline-5-carboxylate reductase catalytic N-terminal" evidence="3">
    <location>
        <begin position="2"/>
        <end position="91"/>
    </location>
</feature>
<dbReference type="Gene3D" id="1.10.3730.10">
    <property type="entry name" value="ProC C-terminal domain-like"/>
    <property type="match status" value="1"/>
</dbReference>
<dbReference type="SUPFAM" id="SSF51735">
    <property type="entry name" value="NAD(P)-binding Rossmann-fold domains"/>
    <property type="match status" value="1"/>
</dbReference>
<organism evidence="5 6">
    <name type="scientific">Paracoccus shanxieyensis</name>
    <dbReference type="NCBI Taxonomy" id="2675752"/>
    <lineage>
        <taxon>Bacteria</taxon>
        <taxon>Pseudomonadati</taxon>
        <taxon>Pseudomonadota</taxon>
        <taxon>Alphaproteobacteria</taxon>
        <taxon>Rhodobacterales</taxon>
        <taxon>Paracoccaceae</taxon>
        <taxon>Paracoccus</taxon>
    </lineage>
</organism>
<dbReference type="Pfam" id="PF03807">
    <property type="entry name" value="F420_oxidored"/>
    <property type="match status" value="1"/>
</dbReference>
<keyword evidence="2" id="KW-0560">Oxidoreductase</keyword>
<sequence>MLGILGVGHLATTMLTGLTRSGLRPADILLSPRGHGPRLAKAQGYGLALDNADLVARADMVLLAVRPADAAAAVVGLPWRAGQVLMSACAGVPVAVLSAAAPGAQIVRIMPMTAAEIGRSPTVMFPDEPGAHALIQRLGPVIALPAEADFETATVSAAVYGWAQDLISRTAAWSAEQGLDPAASRLLVARTFEAAGAMIAESPLPTDRLLAELVTPGGITERGLQVLQQAGQPQAWLAACHAVQDKLRG</sequence>
<comment type="caution">
    <text evidence="5">The sequence shown here is derived from an EMBL/GenBank/DDBJ whole genome shotgun (WGS) entry which is preliminary data.</text>
</comment>
<proteinExistence type="inferred from homology"/>
<evidence type="ECO:0000313" key="5">
    <source>
        <dbReference type="EMBL" id="MTH64706.1"/>
    </source>
</evidence>
<evidence type="ECO:0000259" key="4">
    <source>
        <dbReference type="Pfam" id="PF14748"/>
    </source>
</evidence>
<protein>
    <recommendedName>
        <fullName evidence="7">Pyrroline-5-carboxylate reductase</fullName>
    </recommendedName>
</protein>
<evidence type="ECO:0008006" key="7">
    <source>
        <dbReference type="Google" id="ProtNLM"/>
    </source>
</evidence>
<dbReference type="InterPro" id="IPR036291">
    <property type="entry name" value="NAD(P)-bd_dom_sf"/>
</dbReference>
<reference evidence="5 6" key="1">
    <citation type="submission" date="2019-11" db="EMBL/GenBank/DDBJ databases">
        <authorList>
            <person name="Dong K."/>
        </authorList>
    </citation>
    <scope>NUCLEOTIDE SEQUENCE [LARGE SCALE GENOMIC DNA]</scope>
    <source>
        <strain evidence="5 6">DK608</strain>
    </source>
</reference>
<dbReference type="GO" id="GO:0055129">
    <property type="term" value="P:L-proline biosynthetic process"/>
    <property type="evidence" value="ECO:0007669"/>
    <property type="project" value="TreeGrafter"/>
</dbReference>
<comment type="similarity">
    <text evidence="1">Belongs to the pyrroline-5-carboxylate reductase family.</text>
</comment>
<evidence type="ECO:0000259" key="3">
    <source>
        <dbReference type="Pfam" id="PF03807"/>
    </source>
</evidence>
<dbReference type="PANTHER" id="PTHR11645">
    <property type="entry name" value="PYRROLINE-5-CARBOXYLATE REDUCTASE"/>
    <property type="match status" value="1"/>
</dbReference>
<dbReference type="GO" id="GO:0004735">
    <property type="term" value="F:pyrroline-5-carboxylate reductase activity"/>
    <property type="evidence" value="ECO:0007669"/>
    <property type="project" value="TreeGrafter"/>
</dbReference>
<dbReference type="PANTHER" id="PTHR11645:SF0">
    <property type="entry name" value="PYRROLINE-5-CARBOXYLATE REDUCTASE 3"/>
    <property type="match status" value="1"/>
</dbReference>
<evidence type="ECO:0000313" key="6">
    <source>
        <dbReference type="Proteomes" id="UP000478740"/>
    </source>
</evidence>
<dbReference type="RefSeq" id="WP_155044581.1">
    <property type="nucleotide sequence ID" value="NZ_WMIH01000008.1"/>
</dbReference>
<name>A0A6L6IW26_9RHOB</name>
<accession>A0A6L6IW26</accession>
<dbReference type="InterPro" id="IPR008927">
    <property type="entry name" value="6-PGluconate_DH-like_C_sf"/>
</dbReference>
<evidence type="ECO:0000256" key="2">
    <source>
        <dbReference type="ARBA" id="ARBA00023002"/>
    </source>
</evidence>
<dbReference type="AlphaFoldDB" id="A0A6L6IW26"/>
<feature type="domain" description="Pyrroline-5-carboxylate reductase dimerisation" evidence="4">
    <location>
        <begin position="161"/>
        <end position="246"/>
    </location>
</feature>
<dbReference type="InterPro" id="IPR028939">
    <property type="entry name" value="P5C_Rdtase_cat_N"/>
</dbReference>
<dbReference type="Pfam" id="PF14748">
    <property type="entry name" value="P5CR_dimer"/>
    <property type="match status" value="1"/>
</dbReference>
<evidence type="ECO:0000256" key="1">
    <source>
        <dbReference type="ARBA" id="ARBA00005525"/>
    </source>
</evidence>
<keyword evidence="6" id="KW-1185">Reference proteome</keyword>
<dbReference type="InterPro" id="IPR029036">
    <property type="entry name" value="P5CR_dimer"/>
</dbReference>
<dbReference type="Proteomes" id="UP000478740">
    <property type="component" value="Unassembled WGS sequence"/>
</dbReference>
<gene>
    <name evidence="5" type="ORF">GL284_10530</name>
</gene>
<dbReference type="EMBL" id="WMII01000008">
    <property type="protein sequence ID" value="MTH64706.1"/>
    <property type="molecule type" value="Genomic_DNA"/>
</dbReference>
<dbReference type="SUPFAM" id="SSF48179">
    <property type="entry name" value="6-phosphogluconate dehydrogenase C-terminal domain-like"/>
    <property type="match status" value="1"/>
</dbReference>